<proteinExistence type="evidence at transcript level"/>
<sequence>MTRTAASSTPIRTLRFFTTWSLLLLVLSLTATALVAGQ</sequence>
<organism evidence="1">
    <name type="scientific">Zea mays</name>
    <name type="common">Maize</name>
    <dbReference type="NCBI Taxonomy" id="4577"/>
    <lineage>
        <taxon>Eukaryota</taxon>
        <taxon>Viridiplantae</taxon>
        <taxon>Streptophyta</taxon>
        <taxon>Embryophyta</taxon>
        <taxon>Tracheophyta</taxon>
        <taxon>Spermatophyta</taxon>
        <taxon>Magnoliopsida</taxon>
        <taxon>Liliopsida</taxon>
        <taxon>Poales</taxon>
        <taxon>Poaceae</taxon>
        <taxon>PACMAD clade</taxon>
        <taxon>Panicoideae</taxon>
        <taxon>Andropogonodae</taxon>
        <taxon>Andropogoneae</taxon>
        <taxon>Tripsacinae</taxon>
        <taxon>Zea</taxon>
    </lineage>
</organism>
<accession>B6U044</accession>
<name>B6U044_MAIZE</name>
<dbReference type="EMBL" id="EU970609">
    <property type="protein sequence ID" value="ACG42727.1"/>
    <property type="molecule type" value="mRNA"/>
</dbReference>
<protein>
    <submittedName>
        <fullName evidence="1">Uncharacterized protein</fullName>
    </submittedName>
</protein>
<evidence type="ECO:0000313" key="1">
    <source>
        <dbReference type="EMBL" id="ACG42727.1"/>
    </source>
</evidence>
<reference evidence="1" key="1">
    <citation type="journal article" date="2009" name="Plant Mol. Biol.">
        <title>Insights into corn genes derived from large-scale cDNA sequencing.</title>
        <authorList>
            <person name="Alexandrov N.N."/>
            <person name="Brover V.V."/>
            <person name="Freidin S."/>
            <person name="Troukhan M.E."/>
            <person name="Tatarinova T.V."/>
            <person name="Zhang H."/>
            <person name="Swaller T.J."/>
            <person name="Lu Y.P."/>
            <person name="Bouck J."/>
            <person name="Flavell R.B."/>
            <person name="Feldmann K.A."/>
        </authorList>
    </citation>
    <scope>NUCLEOTIDE SEQUENCE</scope>
</reference>
<dbReference type="AlphaFoldDB" id="B6U044"/>